<feature type="region of interest" description="Disordered" evidence="1">
    <location>
        <begin position="66"/>
        <end position="102"/>
    </location>
</feature>
<evidence type="ECO:0000313" key="2">
    <source>
        <dbReference type="EMBL" id="AIW55089.1"/>
    </source>
</evidence>
<feature type="compositionally biased region" description="Basic residues" evidence="1">
    <location>
        <begin position="81"/>
        <end position="91"/>
    </location>
</feature>
<feature type="compositionally biased region" description="Basic and acidic residues" evidence="1">
    <location>
        <begin position="66"/>
        <end position="80"/>
    </location>
</feature>
<dbReference type="AlphaFoldDB" id="A0A0A0UWB2"/>
<protein>
    <submittedName>
        <fullName evidence="2">Uncharacterized protein</fullName>
    </submittedName>
</protein>
<reference evidence="2" key="1">
    <citation type="journal article" date="2015" name="Appl. Environ. Microbiol.">
        <title>Discovery of a conjugative megaplasmid in Bifidobacterium breve.</title>
        <authorList>
            <person name="Bottacini F."/>
            <person name="O'Connell Motherway M."/>
            <person name="Casey E."/>
            <person name="McDonnell B."/>
            <person name="Mahony J."/>
            <person name="Ventura M."/>
            <person name="van Sinderen D."/>
        </authorList>
    </citation>
    <scope>NUCLEOTIDE SEQUENCE</scope>
    <source>
        <strain evidence="2">JCM 7017</strain>
        <plasmid evidence="2">megaplasmid pMP7017</plasmid>
    </source>
</reference>
<accession>A0A0A0UWB2</accession>
<dbReference type="EMBL" id="KM406416">
    <property type="protein sequence ID" value="AIW55089.1"/>
    <property type="molecule type" value="Genomic_DNA"/>
</dbReference>
<geneLocation type="plasmid" evidence="2">
    <name>megaplasmid pMP7017</name>
</geneLocation>
<proteinExistence type="predicted"/>
<organism evidence="2">
    <name type="scientific">Bifidobacterium breve</name>
    <dbReference type="NCBI Taxonomy" id="1685"/>
    <lineage>
        <taxon>Bacteria</taxon>
        <taxon>Bacillati</taxon>
        <taxon>Actinomycetota</taxon>
        <taxon>Actinomycetes</taxon>
        <taxon>Bifidobacteriales</taxon>
        <taxon>Bifidobacteriaceae</taxon>
        <taxon>Bifidobacterium</taxon>
    </lineage>
</organism>
<keyword evidence="2" id="KW-0614">Plasmid</keyword>
<evidence type="ECO:0000256" key="1">
    <source>
        <dbReference type="SAM" id="MobiDB-lite"/>
    </source>
</evidence>
<gene>
    <name evidence="2" type="ORF">B7017_p0036</name>
</gene>
<dbReference type="RefSeq" id="WP_052791105.1">
    <property type="nucleotide sequence ID" value="NZ_JAWWYB010000005.1"/>
</dbReference>
<name>A0A0A0UWB2_BIFBR</name>
<feature type="compositionally biased region" description="Basic and acidic residues" evidence="1">
    <location>
        <begin position="92"/>
        <end position="102"/>
    </location>
</feature>
<sequence>MANNDSIEPFTMLGGILYLDETTLLDGLTATACRQIGQIRRKAVAAHLAGEQKTVISCAKQISRAVEADKRRRERQDSRKGHPTPKRKTVRKSKDPSVESEVEYRHFREQFLKEVNDPKKIREADRLAFLSGTQIILENN</sequence>